<sequence>MKKLIVFVTAILLLAGCTSNTHTYRHISDEWKIALTVKQNASATNDYLLEIKYIGDTLDLATEPDITYTLVTPQMTYDNTKALSVVGTIKEDGLFTCTSCDILQEQDDVTFTIEWDGKKETFPLSTNQQ</sequence>
<reference evidence="1" key="2">
    <citation type="submission" date="2020-09" db="EMBL/GenBank/DDBJ databases">
        <authorList>
            <person name="Sun Q."/>
            <person name="Zhou Y."/>
        </authorList>
    </citation>
    <scope>NUCLEOTIDE SEQUENCE</scope>
    <source>
        <strain evidence="1">CGMCC 1.15760</strain>
    </source>
</reference>
<reference evidence="1" key="1">
    <citation type="journal article" date="2014" name="Int. J. Syst. Evol. Microbiol.">
        <title>Complete genome sequence of Corynebacterium casei LMG S-19264T (=DSM 44701T), isolated from a smear-ripened cheese.</title>
        <authorList>
            <consortium name="US DOE Joint Genome Institute (JGI-PGF)"/>
            <person name="Walter F."/>
            <person name="Albersmeier A."/>
            <person name="Kalinowski J."/>
            <person name="Ruckert C."/>
        </authorList>
    </citation>
    <scope>NUCLEOTIDE SEQUENCE</scope>
    <source>
        <strain evidence="1">CGMCC 1.15760</strain>
    </source>
</reference>
<dbReference type="PROSITE" id="PS51257">
    <property type="entry name" value="PROKAR_LIPOPROTEIN"/>
    <property type="match status" value="1"/>
</dbReference>
<dbReference type="AlphaFoldDB" id="A0A917G249"/>
<gene>
    <name evidence="1" type="ORF">GCM10007425_12010</name>
</gene>
<protein>
    <recommendedName>
        <fullName evidence="3">Lipoprotein</fullName>
    </recommendedName>
</protein>
<dbReference type="Proteomes" id="UP000616608">
    <property type="component" value="Unassembled WGS sequence"/>
</dbReference>
<evidence type="ECO:0000313" key="1">
    <source>
        <dbReference type="EMBL" id="GGG19062.1"/>
    </source>
</evidence>
<evidence type="ECO:0008006" key="3">
    <source>
        <dbReference type="Google" id="ProtNLM"/>
    </source>
</evidence>
<evidence type="ECO:0000313" key="2">
    <source>
        <dbReference type="Proteomes" id="UP000616608"/>
    </source>
</evidence>
<accession>A0A917G249</accession>
<name>A0A917G249_9BACI</name>
<dbReference type="EMBL" id="BMJT01000003">
    <property type="protein sequence ID" value="GGG19062.1"/>
    <property type="molecule type" value="Genomic_DNA"/>
</dbReference>
<comment type="caution">
    <text evidence="1">The sequence shown here is derived from an EMBL/GenBank/DDBJ whole genome shotgun (WGS) entry which is preliminary data.</text>
</comment>
<organism evidence="1 2">
    <name type="scientific">Lysinibacillus alkalisoli</name>
    <dbReference type="NCBI Taxonomy" id="1911548"/>
    <lineage>
        <taxon>Bacteria</taxon>
        <taxon>Bacillati</taxon>
        <taxon>Bacillota</taxon>
        <taxon>Bacilli</taxon>
        <taxon>Bacillales</taxon>
        <taxon>Bacillaceae</taxon>
        <taxon>Lysinibacillus</taxon>
    </lineage>
</organism>
<dbReference type="RefSeq" id="WP_188614117.1">
    <property type="nucleotide sequence ID" value="NZ_BMJT01000003.1"/>
</dbReference>
<keyword evidence="2" id="KW-1185">Reference proteome</keyword>
<proteinExistence type="predicted"/>